<gene>
    <name evidence="2" type="ORF">B1153F04.9</name>
</gene>
<dbReference type="Proteomes" id="UP000000763">
    <property type="component" value="Chromosome 1"/>
</dbReference>
<feature type="region of interest" description="Disordered" evidence="1">
    <location>
        <begin position="180"/>
        <end position="254"/>
    </location>
</feature>
<dbReference type="AlphaFoldDB" id="Q7F1C2"/>
<evidence type="ECO:0000313" key="3">
    <source>
        <dbReference type="Proteomes" id="UP000000763"/>
    </source>
</evidence>
<dbReference type="EMBL" id="AP003414">
    <property type="protein sequence ID" value="BAB62603.1"/>
    <property type="molecule type" value="Genomic_DNA"/>
</dbReference>
<accession>Q7F1C2</accession>
<evidence type="ECO:0000313" key="2">
    <source>
        <dbReference type="EMBL" id="BAB62603.1"/>
    </source>
</evidence>
<protein>
    <submittedName>
        <fullName evidence="2">Uncharacterized protein</fullName>
    </submittedName>
</protein>
<name>Q7F1C2_ORYSJ</name>
<organism evidence="2 3">
    <name type="scientific">Oryza sativa subsp. japonica</name>
    <name type="common">Rice</name>
    <dbReference type="NCBI Taxonomy" id="39947"/>
    <lineage>
        <taxon>Eukaryota</taxon>
        <taxon>Viridiplantae</taxon>
        <taxon>Streptophyta</taxon>
        <taxon>Embryophyta</taxon>
        <taxon>Tracheophyta</taxon>
        <taxon>Spermatophyta</taxon>
        <taxon>Magnoliopsida</taxon>
        <taxon>Liliopsida</taxon>
        <taxon>Poales</taxon>
        <taxon>Poaceae</taxon>
        <taxon>BOP clade</taxon>
        <taxon>Oryzoideae</taxon>
        <taxon>Oryzeae</taxon>
        <taxon>Oryzinae</taxon>
        <taxon>Oryza</taxon>
        <taxon>Oryza sativa</taxon>
    </lineage>
</organism>
<feature type="compositionally biased region" description="Pro residues" evidence="1">
    <location>
        <begin position="30"/>
        <end position="47"/>
    </location>
</feature>
<feature type="compositionally biased region" description="Basic residues" evidence="1">
    <location>
        <begin position="181"/>
        <end position="190"/>
    </location>
</feature>
<evidence type="ECO:0000256" key="1">
    <source>
        <dbReference type="SAM" id="MobiDB-lite"/>
    </source>
</evidence>
<feature type="compositionally biased region" description="Basic and acidic residues" evidence="1">
    <location>
        <begin position="74"/>
        <end position="89"/>
    </location>
</feature>
<sequence length="254" mass="27120">MPAAAAAPPAARPLGPPPAGAPTAAARPAGPLPAGAPPQGRRPPGPPRCRSRSGEDGGGKGGEAPPGLCTADQEVGRIGEGKEEMKRYQEQPSLRVAVGELVDPFRYAPPSSISGARAAHLIGACLDHRRCSPRWHERPPDLCGTTGERAERRWRQWGGERSETSLRTPSFAASLGAWRSARARGHRRRSTGGAPLDASRRAARGAPLDAHRRVPLTSPRVAELAAPLSGKLDSPARENHRAPEEEERRWRRLL</sequence>
<reference evidence="3" key="2">
    <citation type="journal article" date="2008" name="Nucleic Acids Res.">
        <title>The rice annotation project database (RAP-DB): 2008 update.</title>
        <authorList>
            <consortium name="The rice annotation project (RAP)"/>
        </authorList>
    </citation>
    <scope>GENOME REANNOTATION</scope>
    <source>
        <strain evidence="3">cv. Nipponbare</strain>
    </source>
</reference>
<feature type="region of interest" description="Disordered" evidence="1">
    <location>
        <begin position="1"/>
        <end position="91"/>
    </location>
</feature>
<reference evidence="3" key="1">
    <citation type="journal article" date="2005" name="Nature">
        <title>The map-based sequence of the rice genome.</title>
        <authorList>
            <consortium name="International rice genome sequencing project (IRGSP)"/>
            <person name="Matsumoto T."/>
            <person name="Wu J."/>
            <person name="Kanamori H."/>
            <person name="Katayose Y."/>
            <person name="Fujisawa M."/>
            <person name="Namiki N."/>
            <person name="Mizuno H."/>
            <person name="Yamamoto K."/>
            <person name="Antonio B.A."/>
            <person name="Baba T."/>
            <person name="Sakata K."/>
            <person name="Nagamura Y."/>
            <person name="Aoki H."/>
            <person name="Arikawa K."/>
            <person name="Arita K."/>
            <person name="Bito T."/>
            <person name="Chiden Y."/>
            <person name="Fujitsuka N."/>
            <person name="Fukunaka R."/>
            <person name="Hamada M."/>
            <person name="Harada C."/>
            <person name="Hayashi A."/>
            <person name="Hijishita S."/>
            <person name="Honda M."/>
            <person name="Hosokawa S."/>
            <person name="Ichikawa Y."/>
            <person name="Idonuma A."/>
            <person name="Iijima M."/>
            <person name="Ikeda M."/>
            <person name="Ikeno M."/>
            <person name="Ito K."/>
            <person name="Ito S."/>
            <person name="Ito T."/>
            <person name="Ito Y."/>
            <person name="Ito Y."/>
            <person name="Iwabuchi A."/>
            <person name="Kamiya K."/>
            <person name="Karasawa W."/>
            <person name="Kurita K."/>
            <person name="Katagiri S."/>
            <person name="Kikuta A."/>
            <person name="Kobayashi H."/>
            <person name="Kobayashi N."/>
            <person name="Machita K."/>
            <person name="Maehara T."/>
            <person name="Masukawa M."/>
            <person name="Mizubayashi T."/>
            <person name="Mukai Y."/>
            <person name="Nagasaki H."/>
            <person name="Nagata Y."/>
            <person name="Naito S."/>
            <person name="Nakashima M."/>
            <person name="Nakama Y."/>
            <person name="Nakamichi Y."/>
            <person name="Nakamura M."/>
            <person name="Meguro A."/>
            <person name="Negishi M."/>
            <person name="Ohta I."/>
            <person name="Ohta T."/>
            <person name="Okamoto M."/>
            <person name="Ono N."/>
            <person name="Saji S."/>
            <person name="Sakaguchi M."/>
            <person name="Sakai K."/>
            <person name="Shibata M."/>
            <person name="Shimokawa T."/>
            <person name="Song J."/>
            <person name="Takazaki Y."/>
            <person name="Terasawa K."/>
            <person name="Tsugane M."/>
            <person name="Tsuji K."/>
            <person name="Ueda S."/>
            <person name="Waki K."/>
            <person name="Yamagata H."/>
            <person name="Yamamoto M."/>
            <person name="Yamamoto S."/>
            <person name="Yamane H."/>
            <person name="Yoshiki S."/>
            <person name="Yoshihara R."/>
            <person name="Yukawa K."/>
            <person name="Zhong H."/>
            <person name="Yano M."/>
            <person name="Yuan Q."/>
            <person name="Ouyang S."/>
            <person name="Liu J."/>
            <person name="Jones K.M."/>
            <person name="Gansberger K."/>
            <person name="Moffat K."/>
            <person name="Hill J."/>
            <person name="Bera J."/>
            <person name="Fadrosh D."/>
            <person name="Jin S."/>
            <person name="Johri S."/>
            <person name="Kim M."/>
            <person name="Overton L."/>
            <person name="Reardon M."/>
            <person name="Tsitrin T."/>
            <person name="Vuong H."/>
            <person name="Weaver B."/>
            <person name="Ciecko A."/>
            <person name="Tallon L."/>
            <person name="Jackson J."/>
            <person name="Pai G."/>
            <person name="Aken S.V."/>
            <person name="Utterback T."/>
            <person name="Reidmuller S."/>
            <person name="Feldblyum T."/>
            <person name="Hsiao J."/>
            <person name="Zismann V."/>
            <person name="Iobst S."/>
            <person name="de Vazeille A.R."/>
            <person name="Buell C.R."/>
            <person name="Ying K."/>
            <person name="Li Y."/>
            <person name="Lu T."/>
            <person name="Huang Y."/>
            <person name="Zhao Q."/>
            <person name="Feng Q."/>
            <person name="Zhang L."/>
            <person name="Zhu J."/>
            <person name="Weng Q."/>
            <person name="Mu J."/>
            <person name="Lu Y."/>
            <person name="Fan D."/>
            <person name="Liu Y."/>
            <person name="Guan J."/>
            <person name="Zhang Y."/>
            <person name="Yu S."/>
            <person name="Liu X."/>
            <person name="Zhang Y."/>
            <person name="Hong G."/>
            <person name="Han B."/>
            <person name="Choisne N."/>
            <person name="Demange N."/>
            <person name="Orjeda G."/>
            <person name="Samain S."/>
            <person name="Cattolico L."/>
            <person name="Pelletier E."/>
            <person name="Couloux A."/>
            <person name="Segurens B."/>
            <person name="Wincker P."/>
            <person name="D'Hont A."/>
            <person name="Scarpelli C."/>
            <person name="Weissenbach J."/>
            <person name="Salanoubat M."/>
            <person name="Quetier F."/>
            <person name="Yu Y."/>
            <person name="Kim H.R."/>
            <person name="Rambo T."/>
            <person name="Currie J."/>
            <person name="Collura K."/>
            <person name="Luo M."/>
            <person name="Yang T."/>
            <person name="Ammiraju J.S.S."/>
            <person name="Engler F."/>
            <person name="Soderlund C."/>
            <person name="Wing R.A."/>
            <person name="Palmer L.E."/>
            <person name="de la Bastide M."/>
            <person name="Spiegel L."/>
            <person name="Nascimento L."/>
            <person name="Zutavern T."/>
            <person name="O'Shaughnessy A."/>
            <person name="Dike S."/>
            <person name="Dedhia N."/>
            <person name="Preston R."/>
            <person name="Balija V."/>
            <person name="McCombie W.R."/>
            <person name="Chow T."/>
            <person name="Chen H."/>
            <person name="Chung M."/>
            <person name="Chen C."/>
            <person name="Shaw J."/>
            <person name="Wu H."/>
            <person name="Hsiao K."/>
            <person name="Chao Y."/>
            <person name="Chu M."/>
            <person name="Cheng C."/>
            <person name="Hour A."/>
            <person name="Lee P."/>
            <person name="Lin S."/>
            <person name="Lin Y."/>
            <person name="Liou J."/>
            <person name="Liu S."/>
            <person name="Hsing Y."/>
            <person name="Raghuvanshi S."/>
            <person name="Mohanty A."/>
            <person name="Bharti A.K."/>
            <person name="Gaur A."/>
            <person name="Gupta V."/>
            <person name="Kumar D."/>
            <person name="Ravi V."/>
            <person name="Vij S."/>
            <person name="Kapur A."/>
            <person name="Khurana P."/>
            <person name="Khurana P."/>
            <person name="Khurana J.P."/>
            <person name="Tyagi A.K."/>
            <person name="Gaikwad K."/>
            <person name="Singh A."/>
            <person name="Dalal V."/>
            <person name="Srivastava S."/>
            <person name="Dixit A."/>
            <person name="Pal A.K."/>
            <person name="Ghazi I.A."/>
            <person name="Yadav M."/>
            <person name="Pandit A."/>
            <person name="Bhargava A."/>
            <person name="Sureshbabu K."/>
            <person name="Batra K."/>
            <person name="Sharma T.R."/>
            <person name="Mohapatra T."/>
            <person name="Singh N.K."/>
            <person name="Messing J."/>
            <person name="Nelson A.B."/>
            <person name="Fuks G."/>
            <person name="Kavchok S."/>
            <person name="Keizer G."/>
            <person name="Linton E."/>
            <person name="Llaca V."/>
            <person name="Song R."/>
            <person name="Tanyolac B."/>
            <person name="Young S."/>
            <person name="Ho-Il K."/>
            <person name="Hahn J.H."/>
            <person name="Sangsakoo G."/>
            <person name="Vanavichit A."/>
            <person name="de Mattos Luiz.A.T."/>
            <person name="Zimmer P.D."/>
            <person name="Malone G."/>
            <person name="Dellagostin O."/>
            <person name="de Oliveira A.C."/>
            <person name="Bevan M."/>
            <person name="Bancroft I."/>
            <person name="Minx P."/>
            <person name="Cordum H."/>
            <person name="Wilson R."/>
            <person name="Cheng Z."/>
            <person name="Jin W."/>
            <person name="Jiang J."/>
            <person name="Leong S.A."/>
            <person name="Iwama H."/>
            <person name="Gojobori T."/>
            <person name="Itoh T."/>
            <person name="Niimura Y."/>
            <person name="Fujii Y."/>
            <person name="Habara T."/>
            <person name="Sakai H."/>
            <person name="Sato Y."/>
            <person name="Wilson G."/>
            <person name="Kumar K."/>
            <person name="McCouch S."/>
            <person name="Juretic N."/>
            <person name="Hoen D."/>
            <person name="Wright S."/>
            <person name="Bruskiewich R."/>
            <person name="Bureau T."/>
            <person name="Miyao A."/>
            <person name="Hirochika H."/>
            <person name="Nishikawa T."/>
            <person name="Kadowaki K."/>
            <person name="Sugiura M."/>
            <person name="Burr B."/>
            <person name="Sasaki T."/>
        </authorList>
    </citation>
    <scope>NUCLEOTIDE SEQUENCE [LARGE SCALE GENOMIC DNA]</scope>
    <source>
        <strain evidence="3">cv. Nipponbare</strain>
    </source>
</reference>
<feature type="compositionally biased region" description="Pro residues" evidence="1">
    <location>
        <begin position="10"/>
        <end position="20"/>
    </location>
</feature>
<proteinExistence type="predicted"/>
<feature type="compositionally biased region" description="Basic and acidic residues" evidence="1">
    <location>
        <begin position="234"/>
        <end position="254"/>
    </location>
</feature>